<feature type="compositionally biased region" description="Basic and acidic residues" evidence="1">
    <location>
        <begin position="90"/>
        <end position="103"/>
    </location>
</feature>
<name>A0A8T0IPE5_CERPU</name>
<protein>
    <submittedName>
        <fullName evidence="2">Uncharacterized protein</fullName>
    </submittedName>
</protein>
<evidence type="ECO:0000313" key="3">
    <source>
        <dbReference type="Proteomes" id="UP000822688"/>
    </source>
</evidence>
<comment type="caution">
    <text evidence="2">The sequence shown here is derived from an EMBL/GenBank/DDBJ whole genome shotgun (WGS) entry which is preliminary data.</text>
</comment>
<accession>A0A8T0IPE5</accession>
<proteinExistence type="predicted"/>
<keyword evidence="3" id="KW-1185">Reference proteome</keyword>
<feature type="compositionally biased region" description="Polar residues" evidence="1">
    <location>
        <begin position="1"/>
        <end position="11"/>
    </location>
</feature>
<feature type="region of interest" description="Disordered" evidence="1">
    <location>
        <begin position="75"/>
        <end position="109"/>
    </location>
</feature>
<sequence>MHNANSHNLTPTPRKPHQFPHNEDPPPHQQQPPPHHRKIPPPNPKQAPTTPAHENHHNPRLIQTPHAMELSAVKFRSGSQSRFPGEEEAIERGGGEDRRRRELTTLCEE</sequence>
<dbReference type="EMBL" id="CM026423">
    <property type="protein sequence ID" value="KAG0584303.1"/>
    <property type="molecule type" value="Genomic_DNA"/>
</dbReference>
<gene>
    <name evidence="2" type="ORF">KC19_3G201200</name>
</gene>
<feature type="region of interest" description="Disordered" evidence="1">
    <location>
        <begin position="1"/>
        <end position="63"/>
    </location>
</feature>
<reference evidence="2" key="1">
    <citation type="submission" date="2020-06" db="EMBL/GenBank/DDBJ databases">
        <title>WGS assembly of Ceratodon purpureus strain R40.</title>
        <authorList>
            <person name="Carey S.B."/>
            <person name="Jenkins J."/>
            <person name="Shu S."/>
            <person name="Lovell J.T."/>
            <person name="Sreedasyam A."/>
            <person name="Maumus F."/>
            <person name="Tiley G.P."/>
            <person name="Fernandez-Pozo N."/>
            <person name="Barry K."/>
            <person name="Chen C."/>
            <person name="Wang M."/>
            <person name="Lipzen A."/>
            <person name="Daum C."/>
            <person name="Saski C.A."/>
            <person name="Payton A.C."/>
            <person name="Mcbreen J.C."/>
            <person name="Conrad R.E."/>
            <person name="Kollar L.M."/>
            <person name="Olsson S."/>
            <person name="Huttunen S."/>
            <person name="Landis J.B."/>
            <person name="Wickett N.J."/>
            <person name="Johnson M.G."/>
            <person name="Rensing S.A."/>
            <person name="Grimwood J."/>
            <person name="Schmutz J."/>
            <person name="Mcdaniel S.F."/>
        </authorList>
    </citation>
    <scope>NUCLEOTIDE SEQUENCE</scope>
    <source>
        <strain evidence="2">R40</strain>
    </source>
</reference>
<dbReference type="Proteomes" id="UP000822688">
    <property type="component" value="Chromosome 3"/>
</dbReference>
<dbReference type="AlphaFoldDB" id="A0A8T0IPE5"/>
<evidence type="ECO:0000256" key="1">
    <source>
        <dbReference type="SAM" id="MobiDB-lite"/>
    </source>
</evidence>
<evidence type="ECO:0000313" key="2">
    <source>
        <dbReference type="EMBL" id="KAG0584303.1"/>
    </source>
</evidence>
<organism evidence="2 3">
    <name type="scientific">Ceratodon purpureus</name>
    <name type="common">Fire moss</name>
    <name type="synonym">Dicranum purpureum</name>
    <dbReference type="NCBI Taxonomy" id="3225"/>
    <lineage>
        <taxon>Eukaryota</taxon>
        <taxon>Viridiplantae</taxon>
        <taxon>Streptophyta</taxon>
        <taxon>Embryophyta</taxon>
        <taxon>Bryophyta</taxon>
        <taxon>Bryophytina</taxon>
        <taxon>Bryopsida</taxon>
        <taxon>Dicranidae</taxon>
        <taxon>Pseudoditrichales</taxon>
        <taxon>Ditrichaceae</taxon>
        <taxon>Ceratodon</taxon>
    </lineage>
</organism>